<reference evidence="1" key="1">
    <citation type="submission" date="2023-11" db="EMBL/GenBank/DDBJ databases">
        <authorList>
            <person name="Poullet M."/>
        </authorList>
    </citation>
    <scope>NUCLEOTIDE SEQUENCE</scope>
    <source>
        <strain evidence="1">E1834</strain>
    </source>
</reference>
<comment type="caution">
    <text evidence="1">The sequence shown here is derived from an EMBL/GenBank/DDBJ whole genome shotgun (WGS) entry which is preliminary data.</text>
</comment>
<dbReference type="EMBL" id="CAVMJV010000102">
    <property type="protein sequence ID" value="CAK5098019.1"/>
    <property type="molecule type" value="Genomic_DNA"/>
</dbReference>
<protein>
    <submittedName>
        <fullName evidence="1">Uncharacterized protein</fullName>
    </submittedName>
</protein>
<evidence type="ECO:0000313" key="1">
    <source>
        <dbReference type="EMBL" id="CAK5098019.1"/>
    </source>
</evidence>
<sequence>MNENNNNKNSASSSGSEINIIQNNLPTNIQHSLSGSALEFNKNNLFGEGLQFVKITERIFGFLKLFLALL</sequence>
<gene>
    <name evidence="1" type="ORF">MENTE1834_LOCUS41507</name>
</gene>
<keyword evidence="2" id="KW-1185">Reference proteome</keyword>
<evidence type="ECO:0000313" key="2">
    <source>
        <dbReference type="Proteomes" id="UP001497535"/>
    </source>
</evidence>
<name>A0ACB1ATH1_MELEN</name>
<dbReference type="Proteomes" id="UP001497535">
    <property type="component" value="Unassembled WGS sequence"/>
</dbReference>
<organism evidence="1 2">
    <name type="scientific">Meloidogyne enterolobii</name>
    <name type="common">Root-knot nematode worm</name>
    <name type="synonym">Meloidogyne mayaguensis</name>
    <dbReference type="NCBI Taxonomy" id="390850"/>
    <lineage>
        <taxon>Eukaryota</taxon>
        <taxon>Metazoa</taxon>
        <taxon>Ecdysozoa</taxon>
        <taxon>Nematoda</taxon>
        <taxon>Chromadorea</taxon>
        <taxon>Rhabditida</taxon>
        <taxon>Tylenchina</taxon>
        <taxon>Tylenchomorpha</taxon>
        <taxon>Tylenchoidea</taxon>
        <taxon>Meloidogynidae</taxon>
        <taxon>Meloidogyninae</taxon>
        <taxon>Meloidogyne</taxon>
    </lineage>
</organism>
<accession>A0ACB1ATH1</accession>
<proteinExistence type="predicted"/>